<reference evidence="3" key="2">
    <citation type="submission" date="2017-02" db="EMBL/GenBank/DDBJ databases">
        <title>Sunflower complete genome.</title>
        <authorList>
            <person name="Langlade N."/>
            <person name="Munos S."/>
        </authorList>
    </citation>
    <scope>NUCLEOTIDE SEQUENCE [LARGE SCALE GENOMIC DNA]</scope>
    <source>
        <tissue evidence="3">Leaves</tissue>
    </source>
</reference>
<evidence type="ECO:0000313" key="2">
    <source>
        <dbReference type="EMBL" id="KAF5760645.1"/>
    </source>
</evidence>
<evidence type="ECO:0000313" key="4">
    <source>
        <dbReference type="Proteomes" id="UP000215914"/>
    </source>
</evidence>
<organism evidence="3 4">
    <name type="scientific">Helianthus annuus</name>
    <name type="common">Common sunflower</name>
    <dbReference type="NCBI Taxonomy" id="4232"/>
    <lineage>
        <taxon>Eukaryota</taxon>
        <taxon>Viridiplantae</taxon>
        <taxon>Streptophyta</taxon>
        <taxon>Embryophyta</taxon>
        <taxon>Tracheophyta</taxon>
        <taxon>Spermatophyta</taxon>
        <taxon>Magnoliopsida</taxon>
        <taxon>eudicotyledons</taxon>
        <taxon>Gunneridae</taxon>
        <taxon>Pentapetalae</taxon>
        <taxon>asterids</taxon>
        <taxon>campanulids</taxon>
        <taxon>Asterales</taxon>
        <taxon>Asteraceae</taxon>
        <taxon>Asteroideae</taxon>
        <taxon>Heliantheae alliance</taxon>
        <taxon>Heliantheae</taxon>
        <taxon>Helianthus</taxon>
    </lineage>
</organism>
<dbReference type="EMBL" id="MNCJ02000331">
    <property type="protein sequence ID" value="KAF5760645.1"/>
    <property type="molecule type" value="Genomic_DNA"/>
</dbReference>
<accession>A0A251S012</accession>
<dbReference type="InParanoid" id="A0A251S012"/>
<dbReference type="EMBL" id="CM007905">
    <property type="protein sequence ID" value="OTF92035.1"/>
    <property type="molecule type" value="Genomic_DNA"/>
</dbReference>
<protein>
    <submittedName>
        <fullName evidence="3">Uncharacterized protein</fullName>
    </submittedName>
</protein>
<sequence length="79" mass="8596">MNSNKGHFRDFMQNMSASIVSIASHPEETDSRLRESMAVVSRRPPSAEPWSPAGHPLGGGDGRVVLTQQTVELQVSYDG</sequence>
<gene>
    <name evidence="3" type="ORF">HannXRQ_Chr16g0517471</name>
    <name evidence="2" type="ORF">HanXRQr2_Chr16g0755871</name>
</gene>
<evidence type="ECO:0000256" key="1">
    <source>
        <dbReference type="SAM" id="MobiDB-lite"/>
    </source>
</evidence>
<proteinExistence type="predicted"/>
<feature type="compositionally biased region" description="Basic and acidic residues" evidence="1">
    <location>
        <begin position="25"/>
        <end position="35"/>
    </location>
</feature>
<dbReference type="Proteomes" id="UP000215914">
    <property type="component" value="Chromosome 16"/>
</dbReference>
<keyword evidence="4" id="KW-1185">Reference proteome</keyword>
<reference evidence="2 4" key="1">
    <citation type="journal article" date="2017" name="Nature">
        <title>The sunflower genome provides insights into oil metabolism, flowering and Asterid evolution.</title>
        <authorList>
            <person name="Badouin H."/>
            <person name="Gouzy J."/>
            <person name="Grassa C.J."/>
            <person name="Murat F."/>
            <person name="Staton S.E."/>
            <person name="Cottret L."/>
            <person name="Lelandais-Briere C."/>
            <person name="Owens G.L."/>
            <person name="Carrere S."/>
            <person name="Mayjonade B."/>
            <person name="Legrand L."/>
            <person name="Gill N."/>
            <person name="Kane N.C."/>
            <person name="Bowers J.E."/>
            <person name="Hubner S."/>
            <person name="Bellec A."/>
            <person name="Berard A."/>
            <person name="Berges H."/>
            <person name="Blanchet N."/>
            <person name="Boniface M.C."/>
            <person name="Brunel D."/>
            <person name="Catrice O."/>
            <person name="Chaidir N."/>
            <person name="Claudel C."/>
            <person name="Donnadieu C."/>
            <person name="Faraut T."/>
            <person name="Fievet G."/>
            <person name="Helmstetter N."/>
            <person name="King M."/>
            <person name="Knapp S.J."/>
            <person name="Lai Z."/>
            <person name="Le Paslier M.C."/>
            <person name="Lippi Y."/>
            <person name="Lorenzon L."/>
            <person name="Mandel J.R."/>
            <person name="Marage G."/>
            <person name="Marchand G."/>
            <person name="Marquand E."/>
            <person name="Bret-Mestries E."/>
            <person name="Morien E."/>
            <person name="Nambeesan S."/>
            <person name="Nguyen T."/>
            <person name="Pegot-Espagnet P."/>
            <person name="Pouilly N."/>
            <person name="Raftis F."/>
            <person name="Sallet E."/>
            <person name="Schiex T."/>
            <person name="Thomas J."/>
            <person name="Vandecasteele C."/>
            <person name="Vares D."/>
            <person name="Vear F."/>
            <person name="Vautrin S."/>
            <person name="Crespi M."/>
            <person name="Mangin B."/>
            <person name="Burke J.M."/>
            <person name="Salse J."/>
            <person name="Munos S."/>
            <person name="Vincourt P."/>
            <person name="Rieseberg L.H."/>
            <person name="Langlade N.B."/>
        </authorList>
    </citation>
    <scope>NUCLEOTIDE SEQUENCE [LARGE SCALE GENOMIC DNA]</scope>
    <source>
        <strain evidence="4">cv. SF193</strain>
        <tissue evidence="2">Leaves</tissue>
    </source>
</reference>
<feature type="region of interest" description="Disordered" evidence="1">
    <location>
        <begin position="25"/>
        <end position="61"/>
    </location>
</feature>
<dbReference type="AlphaFoldDB" id="A0A251S012"/>
<evidence type="ECO:0000313" key="3">
    <source>
        <dbReference type="EMBL" id="OTF92035.1"/>
    </source>
</evidence>
<reference evidence="2" key="3">
    <citation type="submission" date="2020-06" db="EMBL/GenBank/DDBJ databases">
        <title>Helianthus annuus Genome sequencing and assembly Release 2.</title>
        <authorList>
            <person name="Gouzy J."/>
            <person name="Langlade N."/>
            <person name="Munos S."/>
        </authorList>
    </citation>
    <scope>NUCLEOTIDE SEQUENCE</scope>
    <source>
        <tissue evidence="2">Leaves</tissue>
    </source>
</reference>
<name>A0A251S012_HELAN</name>
<dbReference type="Gramene" id="mRNA:HanXRQr2_Chr16g0755871">
    <property type="protein sequence ID" value="mRNA:HanXRQr2_Chr16g0755871"/>
    <property type="gene ID" value="HanXRQr2_Chr16g0755871"/>
</dbReference>